<organism evidence="5 6">
    <name type="scientific">Zemynaea arenosa</name>
    <dbReference type="NCBI Taxonomy" id="2561931"/>
    <lineage>
        <taxon>Bacteria</taxon>
        <taxon>Pseudomonadati</taxon>
        <taxon>Pseudomonadota</taxon>
        <taxon>Betaproteobacteria</taxon>
        <taxon>Burkholderiales</taxon>
        <taxon>Oxalobacteraceae</taxon>
        <taxon>Telluria group</taxon>
        <taxon>Zemynaea</taxon>
    </lineage>
</organism>
<dbReference type="RefSeq" id="WP_135207738.1">
    <property type="nucleotide sequence ID" value="NZ_SPVF01000166.1"/>
</dbReference>
<dbReference type="OrthoDB" id="9804264at2"/>
<comment type="similarity">
    <text evidence="1 4">Belongs to the DegT/DnrJ/EryC1 family.</text>
</comment>
<dbReference type="Gene3D" id="3.90.1150.10">
    <property type="entry name" value="Aspartate Aminotransferase, domain 1"/>
    <property type="match status" value="1"/>
</dbReference>
<dbReference type="PIRSF" id="PIRSF000390">
    <property type="entry name" value="PLP_StrS"/>
    <property type="match status" value="1"/>
</dbReference>
<evidence type="ECO:0000256" key="4">
    <source>
        <dbReference type="RuleBase" id="RU004508"/>
    </source>
</evidence>
<dbReference type="CDD" id="cd00616">
    <property type="entry name" value="AHBA_syn"/>
    <property type="match status" value="1"/>
</dbReference>
<dbReference type="PANTHER" id="PTHR30244">
    <property type="entry name" value="TRANSAMINASE"/>
    <property type="match status" value="1"/>
</dbReference>
<dbReference type="NCBIfam" id="TIGR03588">
    <property type="entry name" value="PseC"/>
    <property type="match status" value="1"/>
</dbReference>
<evidence type="ECO:0000256" key="2">
    <source>
        <dbReference type="PIRSR" id="PIRSR000390-1"/>
    </source>
</evidence>
<dbReference type="GO" id="GO:0030170">
    <property type="term" value="F:pyridoxal phosphate binding"/>
    <property type="evidence" value="ECO:0007669"/>
    <property type="project" value="TreeGrafter"/>
</dbReference>
<sequence>MIPYGRQSISDADIAAVEEVLRSDWITQGPSIDRFEQALAAYVGAQHGVAVANATAALHIACLALGVGEGSRVWTSPNTFLASANCALYCGASVDFVDIDPATYNMSTAALAAKLEQAKAAGTLPDVVIPVHFAGQSCDMEAIGALARDYGFRVIEDASHAVGADYRGGKVGNCRHSDLTVFSFHPVKILTTGEGGMLMTNSADLHRSLQRLRSHGMVRDPAMQQEQGAWIYEQQELGFNYRITDIQAALGLSQLTRLDAFIARRRELAARYDRLLAGLPLAIPYQADYGVSSWHLYPIWIDEEKAGRSRRGVFDALRASGIGVNVHYIPVPNQPYYQRLGFVPGQFPQAERYYNGAISLPMYYSLTDAEQDQVVAAVRQALGQ</sequence>
<comment type="caution">
    <text evidence="5">The sequence shown here is derived from an EMBL/GenBank/DDBJ whole genome shotgun (WGS) entry which is preliminary data.</text>
</comment>
<dbReference type="Proteomes" id="UP000298438">
    <property type="component" value="Unassembled WGS sequence"/>
</dbReference>
<feature type="active site" description="Proton acceptor" evidence="2">
    <location>
        <position position="188"/>
    </location>
</feature>
<dbReference type="Gene3D" id="3.40.640.10">
    <property type="entry name" value="Type I PLP-dependent aspartate aminotransferase-like (Major domain)"/>
    <property type="match status" value="1"/>
</dbReference>
<keyword evidence="3 4" id="KW-0663">Pyridoxal phosphate</keyword>
<feature type="modified residue" description="N6-(pyridoxal phosphate)lysine" evidence="3">
    <location>
        <position position="188"/>
    </location>
</feature>
<keyword evidence="5" id="KW-0808">Transferase</keyword>
<dbReference type="EMBL" id="SPVF01000166">
    <property type="protein sequence ID" value="TFW18183.1"/>
    <property type="molecule type" value="Genomic_DNA"/>
</dbReference>
<dbReference type="Pfam" id="PF01041">
    <property type="entry name" value="DegT_DnrJ_EryC1"/>
    <property type="match status" value="1"/>
</dbReference>
<evidence type="ECO:0000313" key="6">
    <source>
        <dbReference type="Proteomes" id="UP000298438"/>
    </source>
</evidence>
<evidence type="ECO:0000256" key="1">
    <source>
        <dbReference type="ARBA" id="ARBA00037999"/>
    </source>
</evidence>
<keyword evidence="6" id="KW-1185">Reference proteome</keyword>
<gene>
    <name evidence="5" type="primary">pseC</name>
    <name evidence="5" type="ORF">E4L96_13425</name>
</gene>
<evidence type="ECO:0000256" key="3">
    <source>
        <dbReference type="PIRSR" id="PIRSR000390-2"/>
    </source>
</evidence>
<dbReference type="PANTHER" id="PTHR30244:SF34">
    <property type="entry name" value="DTDP-4-AMINO-4,6-DIDEOXYGALACTOSE TRANSAMINASE"/>
    <property type="match status" value="1"/>
</dbReference>
<dbReference type="InterPro" id="IPR015421">
    <property type="entry name" value="PyrdxlP-dep_Trfase_major"/>
</dbReference>
<reference evidence="5 6" key="1">
    <citation type="submission" date="2019-03" db="EMBL/GenBank/DDBJ databases">
        <title>Draft Genome Sequence of Massilia arenosa sp. nov., a Novel Massilia Species Isolated from a Sandy-loam Maize Soil.</title>
        <authorList>
            <person name="Raths R."/>
            <person name="Peta V."/>
            <person name="Bucking H."/>
        </authorList>
    </citation>
    <scope>NUCLEOTIDE SEQUENCE [LARGE SCALE GENOMIC DNA]</scope>
    <source>
        <strain evidence="5 6">MC02</strain>
    </source>
</reference>
<dbReference type="InterPro" id="IPR000653">
    <property type="entry name" value="DegT/StrS_aminotransferase"/>
</dbReference>
<protein>
    <submittedName>
        <fullName evidence="5">UDP-4-amino-4, 6-dideoxy-N-acetyl-beta-L-altrosamine transaminase</fullName>
        <ecNumber evidence="5">2.6.1.92</ecNumber>
    </submittedName>
</protein>
<proteinExistence type="inferred from homology"/>
<dbReference type="InterPro" id="IPR020026">
    <property type="entry name" value="PseC"/>
</dbReference>
<dbReference type="EC" id="2.6.1.92" evidence="5"/>
<keyword evidence="5" id="KW-0032">Aminotransferase</keyword>
<dbReference type="InterPro" id="IPR015422">
    <property type="entry name" value="PyrdxlP-dep_Trfase_small"/>
</dbReference>
<name>A0A4Y9SC36_9BURK</name>
<dbReference type="GO" id="GO:0008483">
    <property type="term" value="F:transaminase activity"/>
    <property type="evidence" value="ECO:0007669"/>
    <property type="project" value="UniProtKB-KW"/>
</dbReference>
<dbReference type="SUPFAM" id="SSF53383">
    <property type="entry name" value="PLP-dependent transferases"/>
    <property type="match status" value="1"/>
</dbReference>
<accession>A0A4Y9SC36</accession>
<evidence type="ECO:0000313" key="5">
    <source>
        <dbReference type="EMBL" id="TFW18183.1"/>
    </source>
</evidence>
<dbReference type="GO" id="GO:0000271">
    <property type="term" value="P:polysaccharide biosynthetic process"/>
    <property type="evidence" value="ECO:0007669"/>
    <property type="project" value="TreeGrafter"/>
</dbReference>
<dbReference type="InterPro" id="IPR015424">
    <property type="entry name" value="PyrdxlP-dep_Trfase"/>
</dbReference>
<dbReference type="AlphaFoldDB" id="A0A4Y9SC36"/>